<dbReference type="SUPFAM" id="SSF47090">
    <property type="entry name" value="PGBD-like"/>
    <property type="match status" value="1"/>
</dbReference>
<dbReference type="STRING" id="441112.SAMN04488094_101478"/>
<dbReference type="RefSeq" id="WP_093359053.1">
    <property type="nucleotide sequence ID" value="NZ_FOLG01000001.1"/>
</dbReference>
<dbReference type="InterPro" id="IPR036366">
    <property type="entry name" value="PGBDSf"/>
</dbReference>
<dbReference type="GO" id="GO:0009252">
    <property type="term" value="P:peptidoglycan biosynthetic process"/>
    <property type="evidence" value="ECO:0007669"/>
    <property type="project" value="UniProtKB-UniPathway"/>
</dbReference>
<evidence type="ECO:0000313" key="10">
    <source>
        <dbReference type="EMBL" id="SFB78421.1"/>
    </source>
</evidence>
<evidence type="ECO:0000256" key="8">
    <source>
        <dbReference type="SAM" id="SignalP"/>
    </source>
</evidence>
<evidence type="ECO:0000256" key="4">
    <source>
        <dbReference type="ARBA" id="ARBA00022960"/>
    </source>
</evidence>
<dbReference type="InterPro" id="IPR038063">
    <property type="entry name" value="Transpep_catalytic_dom"/>
</dbReference>
<dbReference type="Gene3D" id="2.40.440.10">
    <property type="entry name" value="L,D-transpeptidase catalytic domain-like"/>
    <property type="match status" value="1"/>
</dbReference>
<evidence type="ECO:0000256" key="6">
    <source>
        <dbReference type="ARBA" id="ARBA00023316"/>
    </source>
</evidence>
<dbReference type="Gene3D" id="1.10.101.10">
    <property type="entry name" value="PGBD-like superfamily/PGBD"/>
    <property type="match status" value="1"/>
</dbReference>
<comment type="pathway">
    <text evidence="1 7">Cell wall biogenesis; peptidoglycan biosynthesis.</text>
</comment>
<dbReference type="Pfam" id="PF20142">
    <property type="entry name" value="Scaffold"/>
    <property type="match status" value="1"/>
</dbReference>
<evidence type="ECO:0000256" key="1">
    <source>
        <dbReference type="ARBA" id="ARBA00004752"/>
    </source>
</evidence>
<keyword evidence="5 7" id="KW-0573">Peptidoglycan synthesis</keyword>
<dbReference type="GO" id="GO:0071555">
    <property type="term" value="P:cell wall organization"/>
    <property type="evidence" value="ECO:0007669"/>
    <property type="project" value="UniProtKB-UniRule"/>
</dbReference>
<dbReference type="GO" id="GO:0008360">
    <property type="term" value="P:regulation of cell shape"/>
    <property type="evidence" value="ECO:0007669"/>
    <property type="project" value="UniProtKB-UniRule"/>
</dbReference>
<sequence>MAFAINRLSFPALVVTLALSCVAGLARPAAAQDMAFRQAVAEAAYGNEAVATFYRMRNYQPLFTGSRDGRRRSALINALATADDHGLPSGRYDPDALKATFQSAKSARDRGRAEVLAARMFLQFSTDIQSGAMTPSKIDGGIVRVLPRRDPLLQLQAFSKSSPAGFMNALPPKTHQYNALMAEKMRLQKVLRHGGWGPTVGSGAVKPGESGVAVVALRNRLIAMGYMGRSASQSYDGKLQKAVQQFQIDHGLAPDGVAGTETLGEINVGPEKRLAQVIVAMERERWSNIPKGKRHIEVNIPEYTARIIDNGKETFATRVVVGKNQPDQRTPEFSDVMEFMVINPTWNVPRSITIKEYLPQLQKNPNAVSHLRVVDSRGRTINRNSVNFRQYTAATFPYRLKQPPSQGNALGQVKFMFPNRYNIYLHDTPSKSLFERDQRAFSHGCVRVADPFDFAHALLEPQTNDPVGLFQSKLNGGSESRLNLEQPVPVHLQYRTAFVPAKGRINYRPDIYGRDARIWDAMQRAGVKLGAAGS</sequence>
<keyword evidence="4 7" id="KW-0133">Cell shape</keyword>
<dbReference type="EMBL" id="FOLG01000001">
    <property type="protein sequence ID" value="SFB78421.1"/>
    <property type="molecule type" value="Genomic_DNA"/>
</dbReference>
<keyword evidence="11" id="KW-1185">Reference proteome</keyword>
<evidence type="ECO:0000313" key="11">
    <source>
        <dbReference type="Proteomes" id="UP000198728"/>
    </source>
</evidence>
<accession>A0A1I1DU60</accession>
<gene>
    <name evidence="10" type="ORF">SAMN04488094_101478</name>
</gene>
<dbReference type="PANTHER" id="PTHR41533:SF2">
    <property type="entry name" value="BLR7131 PROTEIN"/>
    <property type="match status" value="1"/>
</dbReference>
<dbReference type="Pfam" id="PF01471">
    <property type="entry name" value="PG_binding_1"/>
    <property type="match status" value="1"/>
</dbReference>
<dbReference type="SUPFAM" id="SSF141523">
    <property type="entry name" value="L,D-transpeptidase catalytic domain-like"/>
    <property type="match status" value="1"/>
</dbReference>
<proteinExistence type="inferred from homology"/>
<feature type="chain" id="PRO_5011784226" evidence="8">
    <location>
        <begin position="32"/>
        <end position="534"/>
    </location>
</feature>
<organism evidence="10 11">
    <name type="scientific">Tropicimonas isoalkanivorans</name>
    <dbReference type="NCBI Taxonomy" id="441112"/>
    <lineage>
        <taxon>Bacteria</taxon>
        <taxon>Pseudomonadati</taxon>
        <taxon>Pseudomonadota</taxon>
        <taxon>Alphaproteobacteria</taxon>
        <taxon>Rhodobacterales</taxon>
        <taxon>Roseobacteraceae</taxon>
        <taxon>Tropicimonas</taxon>
    </lineage>
</organism>
<dbReference type="InterPro" id="IPR052905">
    <property type="entry name" value="LD-transpeptidase_YkuD-like"/>
</dbReference>
<keyword evidence="8" id="KW-0732">Signal</keyword>
<dbReference type="InterPro" id="IPR036365">
    <property type="entry name" value="PGBD-like_sf"/>
</dbReference>
<dbReference type="PROSITE" id="PS51257">
    <property type="entry name" value="PROKAR_LIPOPROTEIN"/>
    <property type="match status" value="1"/>
</dbReference>
<dbReference type="OrthoDB" id="9778545at2"/>
<dbReference type="UniPathway" id="UPA00219"/>
<dbReference type="InterPro" id="IPR005490">
    <property type="entry name" value="LD_TPept_cat_dom"/>
</dbReference>
<keyword evidence="6 7" id="KW-0961">Cell wall biogenesis/degradation</keyword>
<keyword evidence="3" id="KW-0808">Transferase</keyword>
<dbReference type="InterPro" id="IPR045380">
    <property type="entry name" value="LD_TPept_scaffold_dom"/>
</dbReference>
<feature type="signal peptide" evidence="8">
    <location>
        <begin position="1"/>
        <end position="31"/>
    </location>
</feature>
<feature type="domain" description="L,D-TPase catalytic" evidence="9">
    <location>
        <begin position="294"/>
        <end position="470"/>
    </location>
</feature>
<dbReference type="Pfam" id="PF03734">
    <property type="entry name" value="YkuD"/>
    <property type="match status" value="1"/>
</dbReference>
<dbReference type="InterPro" id="IPR002477">
    <property type="entry name" value="Peptidoglycan-bd-like"/>
</dbReference>
<name>A0A1I1DU60_9RHOB</name>
<feature type="active site" description="Nucleophile" evidence="7">
    <location>
        <position position="445"/>
    </location>
</feature>
<evidence type="ECO:0000256" key="2">
    <source>
        <dbReference type="ARBA" id="ARBA00005992"/>
    </source>
</evidence>
<feature type="active site" description="Proton donor/acceptor" evidence="7">
    <location>
        <position position="426"/>
    </location>
</feature>
<evidence type="ECO:0000256" key="3">
    <source>
        <dbReference type="ARBA" id="ARBA00022679"/>
    </source>
</evidence>
<dbReference type="GO" id="GO:0004180">
    <property type="term" value="F:carboxypeptidase activity"/>
    <property type="evidence" value="ECO:0007669"/>
    <property type="project" value="UniProtKB-ARBA"/>
</dbReference>
<reference evidence="10 11" key="1">
    <citation type="submission" date="2016-10" db="EMBL/GenBank/DDBJ databases">
        <authorList>
            <person name="de Groot N.N."/>
        </authorList>
    </citation>
    <scope>NUCLEOTIDE SEQUENCE [LARGE SCALE GENOMIC DNA]</scope>
    <source>
        <strain evidence="10 11">DSM 19548</strain>
    </source>
</reference>
<dbReference type="PROSITE" id="PS52029">
    <property type="entry name" value="LD_TPASE"/>
    <property type="match status" value="1"/>
</dbReference>
<evidence type="ECO:0000256" key="5">
    <source>
        <dbReference type="ARBA" id="ARBA00022984"/>
    </source>
</evidence>
<comment type="similarity">
    <text evidence="2">Belongs to the YkuD family.</text>
</comment>
<dbReference type="CDD" id="cd16913">
    <property type="entry name" value="YkuD_like"/>
    <property type="match status" value="1"/>
</dbReference>
<dbReference type="PANTHER" id="PTHR41533">
    <property type="entry name" value="L,D-TRANSPEPTIDASE HI_1667-RELATED"/>
    <property type="match status" value="1"/>
</dbReference>
<evidence type="ECO:0000256" key="7">
    <source>
        <dbReference type="PROSITE-ProRule" id="PRU01373"/>
    </source>
</evidence>
<protein>
    <submittedName>
        <fullName evidence="10">Murein L,D-transpeptidase YcbB/YkuD</fullName>
    </submittedName>
</protein>
<dbReference type="GO" id="GO:0016740">
    <property type="term" value="F:transferase activity"/>
    <property type="evidence" value="ECO:0007669"/>
    <property type="project" value="UniProtKB-KW"/>
</dbReference>
<evidence type="ECO:0000259" key="9">
    <source>
        <dbReference type="PROSITE" id="PS52029"/>
    </source>
</evidence>
<dbReference type="AlphaFoldDB" id="A0A1I1DU60"/>
<dbReference type="Proteomes" id="UP000198728">
    <property type="component" value="Unassembled WGS sequence"/>
</dbReference>